<keyword evidence="2" id="KW-1185">Reference proteome</keyword>
<evidence type="ECO:0008006" key="3">
    <source>
        <dbReference type="Google" id="ProtNLM"/>
    </source>
</evidence>
<evidence type="ECO:0000313" key="2">
    <source>
        <dbReference type="Proteomes" id="UP000076404"/>
    </source>
</evidence>
<dbReference type="Proteomes" id="UP000076404">
    <property type="component" value="Chromosome"/>
</dbReference>
<gene>
    <name evidence="1" type="ORF">GEMMAAP_19515</name>
</gene>
<dbReference type="eggNOG" id="ENOG502Z7SZ">
    <property type="taxonomic scope" value="Bacteria"/>
</dbReference>
<dbReference type="AlphaFoldDB" id="A0A143BP33"/>
<reference evidence="1 2" key="1">
    <citation type="journal article" date="2014" name="Proc. Natl. Acad. Sci. U.S.A.">
        <title>Functional type 2 photosynthetic reaction centers found in the rare bacterial phylum Gemmatimonadetes.</title>
        <authorList>
            <person name="Zeng Y."/>
            <person name="Feng F."/>
            <person name="Medova H."/>
            <person name="Dean J."/>
            <person name="Koblizek M."/>
        </authorList>
    </citation>
    <scope>NUCLEOTIDE SEQUENCE [LARGE SCALE GENOMIC DNA]</scope>
    <source>
        <strain evidence="1 2">AP64</strain>
    </source>
</reference>
<reference evidence="1 2" key="2">
    <citation type="journal article" date="2016" name="Environ. Microbiol. Rep.">
        <title>Metagenomic evidence for the presence of phototrophic Gemmatimonadetes bacteria in diverse environments.</title>
        <authorList>
            <person name="Zeng Y."/>
            <person name="Baumbach J."/>
            <person name="Barbosa E.G."/>
            <person name="Azevedo V."/>
            <person name="Zhang C."/>
            <person name="Koblizek M."/>
        </authorList>
    </citation>
    <scope>NUCLEOTIDE SEQUENCE [LARGE SCALE GENOMIC DNA]</scope>
    <source>
        <strain evidence="1 2">AP64</strain>
    </source>
</reference>
<evidence type="ECO:0000313" key="1">
    <source>
        <dbReference type="EMBL" id="AMW06383.1"/>
    </source>
</evidence>
<dbReference type="EMBL" id="CP011454">
    <property type="protein sequence ID" value="AMW06383.1"/>
    <property type="molecule type" value="Genomic_DNA"/>
</dbReference>
<organism evidence="1 2">
    <name type="scientific">Gemmatimonas phototrophica</name>
    <dbReference type="NCBI Taxonomy" id="1379270"/>
    <lineage>
        <taxon>Bacteria</taxon>
        <taxon>Pseudomonadati</taxon>
        <taxon>Gemmatimonadota</taxon>
        <taxon>Gemmatimonadia</taxon>
        <taxon>Gemmatimonadales</taxon>
        <taxon>Gemmatimonadaceae</taxon>
        <taxon>Gemmatimonas</taxon>
    </lineage>
</organism>
<protein>
    <recommendedName>
        <fullName evidence="3">3-methyladenine DNA glycosylase</fullName>
    </recommendedName>
</protein>
<dbReference type="RefSeq" id="WP_026848881.1">
    <property type="nucleotide sequence ID" value="NZ_CP011454.1"/>
</dbReference>
<dbReference type="STRING" id="1379270.GEMMAAP_19515"/>
<name>A0A143BP33_9BACT</name>
<proteinExistence type="predicted"/>
<sequence length="290" mass="32986">MNTPVILTTSEWQARSAAHRARVGQYTQPRRERRSRGAVHPVYDFLFQYYSYSAGKLEAWHPAPHEQLVDSPQARACLDGTAYDVHDGVIRRDISALTTAERDTFTQVVQLLRATQGRAPNFGCYGMHEWAMVYGGHDVRHAQITPLRLSQQEINTLVESRPVACSHFDAFRFFAPDAKPFNRVPLAWASRYDAEQPGCIHANMDLYRWAYTVMPWIGSDLLWHCFALAVDLRVLDMQASPYDLSAMGFPPVRIETAEGRDEYQQRQRELSARGSTLRSTLIATLDGLLL</sequence>
<dbReference type="KEGG" id="gph:GEMMAAP_19515"/>
<dbReference type="OrthoDB" id="9790578at2"/>
<accession>A0A143BP33</accession>